<comment type="caution">
    <text evidence="2">The sequence shown here is derived from an EMBL/GenBank/DDBJ whole genome shotgun (WGS) entry which is preliminary data.</text>
</comment>
<feature type="region of interest" description="Disordered" evidence="1">
    <location>
        <begin position="234"/>
        <end position="264"/>
    </location>
</feature>
<accession>A0ABN9QU35</accession>
<feature type="compositionally biased region" description="Basic and acidic residues" evidence="1">
    <location>
        <begin position="255"/>
        <end position="264"/>
    </location>
</feature>
<evidence type="ECO:0000256" key="1">
    <source>
        <dbReference type="SAM" id="MobiDB-lite"/>
    </source>
</evidence>
<dbReference type="EMBL" id="CAUYUJ010003969">
    <property type="protein sequence ID" value="CAK0807607.1"/>
    <property type="molecule type" value="Genomic_DNA"/>
</dbReference>
<proteinExistence type="predicted"/>
<dbReference type="InterPro" id="IPR040807">
    <property type="entry name" value="DUF5522"/>
</dbReference>
<sequence>MSEFVGSKTTVHFTDGVLYPTYDTYHVPGADVVMSLFTDLGPTILSSGMDAAEVNSLAKHGSQTMRFLKDPSTGWIEKSAIERLKKLLGLNGVKHPTSGMLAIDHFVNMPNVRLPVYIHGFDFFQGPKMHYFDEHEPIYERVNDRIGVNMHSPAKEKVSLSGYVEKLVAEGKVRFLRRDARAIALDAARGSALAVHAAAGLTGGAGELAAARLLCAADGIIRSAVALLAAPVPPPAQAQAPMGPRRRRRPRGRGGKREAGQPLADKMELSDGMAAAEQCGLEDTAPSAAATLAPGVEVEATADGGGADAGAARAGLELVHAPAAAADGDGDDRMSIPEDEWADSVQRRARPPPQLLVPAALPALPVGARVRVTEGACARATAVVLLDMEDGLVAITLEDNVEVAFKVPRGALELLALIGELQRQDLGFFSRREHAWAPSPQQAFGASGAPAGAGRQALGRESAKEGCASTPAEGGAAAAQAGRLLERLRACHGQRSLDPYWGHRFWASARELERRGLEPGVLDALCKGGYAGPQTLTPPALDELLEDLGCIAFPGGGPAAPAPVPVAPAEAPGCGAPLGGAAAPAPAPGTSAGRAEPERAGGGQRPRALAAQDQVEEQASAGDEVAARALGLLGRLPPQRRGAATWAMLHRLALQHGRERYEDPSTGLSVFTSAFLRGRKCCGYTCRHCPHRFDSTVAHGALAAAANDW</sequence>
<protein>
    <submittedName>
        <fullName evidence="2">Uncharacterized protein</fullName>
    </submittedName>
</protein>
<gene>
    <name evidence="2" type="ORF">PCOR1329_LOCUS13442</name>
</gene>
<name>A0ABN9QU35_9DINO</name>
<dbReference type="Pfam" id="PF17653">
    <property type="entry name" value="DUF5522"/>
    <property type="match status" value="1"/>
</dbReference>
<feature type="compositionally biased region" description="Basic residues" evidence="1">
    <location>
        <begin position="244"/>
        <end position="254"/>
    </location>
</feature>
<organism evidence="2 3">
    <name type="scientific">Prorocentrum cordatum</name>
    <dbReference type="NCBI Taxonomy" id="2364126"/>
    <lineage>
        <taxon>Eukaryota</taxon>
        <taxon>Sar</taxon>
        <taxon>Alveolata</taxon>
        <taxon>Dinophyceae</taxon>
        <taxon>Prorocentrales</taxon>
        <taxon>Prorocentraceae</taxon>
        <taxon>Prorocentrum</taxon>
    </lineage>
</organism>
<dbReference type="Proteomes" id="UP001189429">
    <property type="component" value="Unassembled WGS sequence"/>
</dbReference>
<evidence type="ECO:0000313" key="3">
    <source>
        <dbReference type="Proteomes" id="UP001189429"/>
    </source>
</evidence>
<keyword evidence="3" id="KW-1185">Reference proteome</keyword>
<reference evidence="2" key="1">
    <citation type="submission" date="2023-10" db="EMBL/GenBank/DDBJ databases">
        <authorList>
            <person name="Chen Y."/>
            <person name="Shah S."/>
            <person name="Dougan E. K."/>
            <person name="Thang M."/>
            <person name="Chan C."/>
        </authorList>
    </citation>
    <scope>NUCLEOTIDE SEQUENCE [LARGE SCALE GENOMIC DNA]</scope>
</reference>
<feature type="compositionally biased region" description="Low complexity" evidence="1">
    <location>
        <begin position="580"/>
        <end position="594"/>
    </location>
</feature>
<feature type="region of interest" description="Disordered" evidence="1">
    <location>
        <begin position="580"/>
        <end position="612"/>
    </location>
</feature>
<evidence type="ECO:0000313" key="2">
    <source>
        <dbReference type="EMBL" id="CAK0807607.1"/>
    </source>
</evidence>